<sequence>MSTGSPYPSFLFDPLRHWLDQLPPRPDSAALVALAEQHPRHVASGQRVRFVPPQDDGKAYECRIWERGEVETRPDNWHDFFNALVWLSFPQTKNAISAAHERAMQQPGELRGRVRDALTHFDECGIVVLSAQPQLLDLLRDFRWRELFVEQRAAVRRDMRFVVFGHATYEALLAPFRGLTAKAVLYEVDVSWLAWPRAEQVAAVDRWLAADMAAGRFVRPRDFHPLPLLGIPGVVPESEDATYYDDTWQFRPGRRALV</sequence>
<dbReference type="AlphaFoldDB" id="A0A930FYX1"/>
<evidence type="ECO:0000313" key="2">
    <source>
        <dbReference type="Proteomes" id="UP000718593"/>
    </source>
</evidence>
<dbReference type="EMBL" id="JABZMI010000048">
    <property type="protein sequence ID" value="MBF1164220.1"/>
    <property type="molecule type" value="Genomic_DNA"/>
</dbReference>
<dbReference type="Proteomes" id="UP000718593">
    <property type="component" value="Unassembled WGS sequence"/>
</dbReference>
<accession>A0A930FYX1</accession>
<reference evidence="1" key="1">
    <citation type="submission" date="2020-04" db="EMBL/GenBank/DDBJ databases">
        <title>Deep metagenomics examines the oral microbiome during advanced dental caries in children, revealing novel taxa and co-occurrences with host molecules.</title>
        <authorList>
            <person name="Baker J.L."/>
            <person name="Morton J.T."/>
            <person name="Dinis M."/>
            <person name="Alvarez R."/>
            <person name="Tran N.C."/>
            <person name="Knight R."/>
            <person name="Edlund A."/>
        </authorList>
    </citation>
    <scope>NUCLEOTIDE SEQUENCE</scope>
    <source>
        <strain evidence="1">JCVI_32_bin.24</strain>
    </source>
</reference>
<evidence type="ECO:0000313" key="1">
    <source>
        <dbReference type="EMBL" id="MBF1164220.1"/>
    </source>
</evidence>
<proteinExistence type="predicted"/>
<dbReference type="Pfam" id="PF11227">
    <property type="entry name" value="DUF3025"/>
    <property type="match status" value="1"/>
</dbReference>
<name>A0A930FYX1_9RHOO</name>
<protein>
    <submittedName>
        <fullName evidence="1">DUF3025 domain-containing protein</fullName>
    </submittedName>
</protein>
<comment type="caution">
    <text evidence="1">The sequence shown here is derived from an EMBL/GenBank/DDBJ whole genome shotgun (WGS) entry which is preliminary data.</text>
</comment>
<dbReference type="InterPro" id="IPR021390">
    <property type="entry name" value="DUF3025"/>
</dbReference>
<organism evidence="1 2">
    <name type="scientific">Dechloromonas agitata</name>
    <dbReference type="NCBI Taxonomy" id="73030"/>
    <lineage>
        <taxon>Bacteria</taxon>
        <taxon>Pseudomonadati</taxon>
        <taxon>Pseudomonadota</taxon>
        <taxon>Betaproteobacteria</taxon>
        <taxon>Rhodocyclales</taxon>
        <taxon>Azonexaceae</taxon>
        <taxon>Dechloromonas</taxon>
    </lineage>
</organism>
<gene>
    <name evidence="1" type="ORF">HXL68_04170</name>
</gene>